<sequence length="103" mass="11530">MHDYEGFEGVSLSEYSGIDNVVKYADFITEHGKLGGAVLANFNADIDEATKAFENYAGEYTRPPRIMLPYIVIMPSECPCLVVLMLPYALWSLMPFVARFIGK</sequence>
<organism evidence="2">
    <name type="scientific">OCS116 cluster bacterium</name>
    <dbReference type="NCBI Taxonomy" id="2030921"/>
    <lineage>
        <taxon>Bacteria</taxon>
        <taxon>Pseudomonadati</taxon>
        <taxon>Pseudomonadota</taxon>
        <taxon>Alphaproteobacteria</taxon>
        <taxon>OCS116 cluster</taxon>
    </lineage>
</organism>
<keyword evidence="1" id="KW-1133">Transmembrane helix</keyword>
<name>A0A2A4Z7N1_9PROT</name>
<keyword evidence="1" id="KW-0472">Membrane</keyword>
<protein>
    <submittedName>
        <fullName evidence="2">Uncharacterized protein</fullName>
    </submittedName>
</protein>
<dbReference type="AlphaFoldDB" id="A0A2A4Z7N1"/>
<dbReference type="InterPro" id="IPR009899">
    <property type="entry name" value="ArdA"/>
</dbReference>
<feature type="transmembrane region" description="Helical" evidence="1">
    <location>
        <begin position="81"/>
        <end position="101"/>
    </location>
</feature>
<reference evidence="2" key="2">
    <citation type="journal article" date="2018" name="ISME J.">
        <title>A dynamic microbial community with high functional redundancy inhabits the cold, oxic subseafloor aquifer.</title>
        <authorList>
            <person name="Tully B.J."/>
            <person name="Wheat C.G."/>
            <person name="Glazer B.T."/>
            <person name="Huber J.A."/>
        </authorList>
    </citation>
    <scope>NUCLEOTIDE SEQUENCE</scope>
    <source>
        <strain evidence="2">NORP83</strain>
    </source>
</reference>
<evidence type="ECO:0000313" key="2">
    <source>
        <dbReference type="EMBL" id="PCJ02901.1"/>
    </source>
</evidence>
<dbReference type="Pfam" id="PF07275">
    <property type="entry name" value="ArdA"/>
    <property type="match status" value="1"/>
</dbReference>
<dbReference type="EMBL" id="NVUS01000003">
    <property type="protein sequence ID" value="PCJ02901.1"/>
    <property type="molecule type" value="Genomic_DNA"/>
</dbReference>
<reference key="1">
    <citation type="submission" date="2017-08" db="EMBL/GenBank/DDBJ databases">
        <title>A dynamic microbial community with high functional redundancy inhabits the cold, oxic subseafloor aquifer.</title>
        <authorList>
            <person name="Tully B.J."/>
            <person name="Wheat C.G."/>
            <person name="Glazer B.T."/>
            <person name="Huber J.A."/>
        </authorList>
    </citation>
    <scope>NUCLEOTIDE SEQUENCE [LARGE SCALE GENOMIC DNA]</scope>
</reference>
<keyword evidence="1" id="KW-0812">Transmembrane</keyword>
<gene>
    <name evidence="2" type="ORF">COB13_02865</name>
</gene>
<evidence type="ECO:0000256" key="1">
    <source>
        <dbReference type="SAM" id="Phobius"/>
    </source>
</evidence>
<accession>A0A2A4Z7N1</accession>
<comment type="caution">
    <text evidence="2">The sequence shown here is derived from an EMBL/GenBank/DDBJ whole genome shotgun (WGS) entry which is preliminary data.</text>
</comment>
<proteinExistence type="predicted"/>